<evidence type="ECO:0000313" key="2">
    <source>
        <dbReference type="EMBL" id="SDN19646.1"/>
    </source>
</evidence>
<proteinExistence type="predicted"/>
<dbReference type="AlphaFoldDB" id="A0A1G9ZGD6"/>
<gene>
    <name evidence="2" type="ORF">SAMN05216355_101162</name>
</gene>
<protein>
    <submittedName>
        <fullName evidence="2">Uncharacterized protein</fullName>
    </submittedName>
</protein>
<feature type="region of interest" description="Disordered" evidence="1">
    <location>
        <begin position="1"/>
        <end position="49"/>
    </location>
</feature>
<accession>A0A1G9ZGD6</accession>
<reference evidence="3" key="1">
    <citation type="submission" date="2016-10" db="EMBL/GenBank/DDBJ databases">
        <authorList>
            <person name="Varghese N."/>
            <person name="Submissions S."/>
        </authorList>
    </citation>
    <scope>NUCLEOTIDE SEQUENCE [LARGE SCALE GENOMIC DNA]</scope>
    <source>
        <strain evidence="3">DSM 27982</strain>
    </source>
</reference>
<keyword evidence="3" id="KW-1185">Reference proteome</keyword>
<name>A0A1G9ZGD6_9ACTO</name>
<sequence>MAHSQLRTIPLTNHDTRWHTNSRRTSRNISQNHSARPDHRIIPDNNGSQ</sequence>
<organism evidence="2 3">
    <name type="scientific">Actinomyces ruminicola</name>
    <dbReference type="NCBI Taxonomy" id="332524"/>
    <lineage>
        <taxon>Bacteria</taxon>
        <taxon>Bacillati</taxon>
        <taxon>Actinomycetota</taxon>
        <taxon>Actinomycetes</taxon>
        <taxon>Actinomycetales</taxon>
        <taxon>Actinomycetaceae</taxon>
        <taxon>Actinomyces</taxon>
    </lineage>
</organism>
<evidence type="ECO:0000256" key="1">
    <source>
        <dbReference type="SAM" id="MobiDB-lite"/>
    </source>
</evidence>
<evidence type="ECO:0000313" key="3">
    <source>
        <dbReference type="Proteomes" id="UP000198541"/>
    </source>
</evidence>
<dbReference type="Proteomes" id="UP000198541">
    <property type="component" value="Unassembled WGS sequence"/>
</dbReference>
<dbReference type="EMBL" id="FNIM01000001">
    <property type="protein sequence ID" value="SDN19646.1"/>
    <property type="molecule type" value="Genomic_DNA"/>
</dbReference>
<feature type="compositionally biased region" description="Polar residues" evidence="1">
    <location>
        <begin position="1"/>
        <end position="13"/>
    </location>
</feature>